<keyword evidence="1" id="KW-0812">Transmembrane</keyword>
<dbReference type="Proteomes" id="UP000296862">
    <property type="component" value="Chromosome"/>
</dbReference>
<dbReference type="AlphaFoldDB" id="A0A4P7PVV6"/>
<protein>
    <recommendedName>
        <fullName evidence="4">Holin-X, holin superfamily III</fullName>
    </recommendedName>
</protein>
<gene>
    <name evidence="2" type="ORF">GS03_02028</name>
</gene>
<organism evidence="2 3">
    <name type="scientific">Flavobacterium sangjuense</name>
    <dbReference type="NCBI Taxonomy" id="2518177"/>
    <lineage>
        <taxon>Bacteria</taxon>
        <taxon>Pseudomonadati</taxon>
        <taxon>Bacteroidota</taxon>
        <taxon>Flavobacteriia</taxon>
        <taxon>Flavobacteriales</taxon>
        <taxon>Flavobacteriaceae</taxon>
        <taxon>Flavobacterium</taxon>
    </lineage>
</organism>
<feature type="transmembrane region" description="Helical" evidence="1">
    <location>
        <begin position="73"/>
        <end position="94"/>
    </location>
</feature>
<sequence>MENSAATIEKLFERIEKYSKTSFELYKYSAIYETAALFSSLAVKLVMTLVVFVIALLFTVALSLWIGDMLQNTAYGFLVMGLFYVLLGIFLFVFRKTWIKKPVSNFVIRSFELPNHNK</sequence>
<feature type="transmembrane region" description="Helical" evidence="1">
    <location>
        <begin position="45"/>
        <end position="67"/>
    </location>
</feature>
<evidence type="ECO:0000313" key="3">
    <source>
        <dbReference type="Proteomes" id="UP000296862"/>
    </source>
</evidence>
<dbReference type="EMBL" id="CP038810">
    <property type="protein sequence ID" value="QBZ98520.1"/>
    <property type="molecule type" value="Genomic_DNA"/>
</dbReference>
<evidence type="ECO:0008006" key="4">
    <source>
        <dbReference type="Google" id="ProtNLM"/>
    </source>
</evidence>
<name>A0A4P7PVV6_9FLAO</name>
<evidence type="ECO:0000313" key="2">
    <source>
        <dbReference type="EMBL" id="QBZ98520.1"/>
    </source>
</evidence>
<dbReference type="OrthoDB" id="678770at2"/>
<reference evidence="2 3" key="1">
    <citation type="submission" date="2019-04" db="EMBL/GenBank/DDBJ databases">
        <title>Flavobacterium sp. GS03.</title>
        <authorList>
            <person name="Kim H."/>
        </authorList>
    </citation>
    <scope>NUCLEOTIDE SEQUENCE [LARGE SCALE GENOMIC DNA]</scope>
    <source>
        <strain evidence="2 3">GS03</strain>
    </source>
</reference>
<keyword evidence="3" id="KW-1185">Reference proteome</keyword>
<dbReference type="KEGG" id="fsn:GS03_02028"/>
<accession>A0A4P7PVV6</accession>
<keyword evidence="1" id="KW-1133">Transmembrane helix</keyword>
<dbReference type="RefSeq" id="WP_136152419.1">
    <property type="nucleotide sequence ID" value="NZ_CP038810.1"/>
</dbReference>
<evidence type="ECO:0000256" key="1">
    <source>
        <dbReference type="SAM" id="Phobius"/>
    </source>
</evidence>
<proteinExistence type="predicted"/>
<keyword evidence="1" id="KW-0472">Membrane</keyword>